<organism evidence="1 2">
    <name type="scientific">Ancylostoma ceylanicum</name>
    <dbReference type="NCBI Taxonomy" id="53326"/>
    <lineage>
        <taxon>Eukaryota</taxon>
        <taxon>Metazoa</taxon>
        <taxon>Ecdysozoa</taxon>
        <taxon>Nematoda</taxon>
        <taxon>Chromadorea</taxon>
        <taxon>Rhabditida</taxon>
        <taxon>Rhabditina</taxon>
        <taxon>Rhabditomorpha</taxon>
        <taxon>Strongyloidea</taxon>
        <taxon>Ancylostomatidae</taxon>
        <taxon>Ancylostomatinae</taxon>
        <taxon>Ancylostoma</taxon>
    </lineage>
</organism>
<sequence length="94" mass="10667">MEEEGVHHPEAVKTYAATQPRRTRMLIRFSSAAYVLSRSRPSSGPWHTSQRPKVFLQLIQRQHTIQHKLCVKFAAPVHRATAATHIHPVRIGPA</sequence>
<dbReference type="AlphaFoldDB" id="A0A016TCH6"/>
<dbReference type="EMBL" id="JARK01001450">
    <property type="protein sequence ID" value="EYC00649.1"/>
    <property type="molecule type" value="Genomic_DNA"/>
</dbReference>
<dbReference type="Proteomes" id="UP000024635">
    <property type="component" value="Unassembled WGS sequence"/>
</dbReference>
<name>A0A016TCH6_9BILA</name>
<comment type="caution">
    <text evidence="1">The sequence shown here is derived from an EMBL/GenBank/DDBJ whole genome shotgun (WGS) entry which is preliminary data.</text>
</comment>
<accession>A0A016TCH6</accession>
<keyword evidence="2" id="KW-1185">Reference proteome</keyword>
<proteinExistence type="predicted"/>
<gene>
    <name evidence="1" type="primary">Acey_s0114.g455</name>
    <name evidence="1" type="ORF">Y032_0114g455</name>
</gene>
<protein>
    <submittedName>
        <fullName evidence="1">Uncharacterized protein</fullName>
    </submittedName>
</protein>
<reference evidence="2" key="1">
    <citation type="journal article" date="2015" name="Nat. Genet.">
        <title>The genome and transcriptome of the zoonotic hookworm Ancylostoma ceylanicum identify infection-specific gene families.</title>
        <authorList>
            <person name="Schwarz E.M."/>
            <person name="Hu Y."/>
            <person name="Antoshechkin I."/>
            <person name="Miller M.M."/>
            <person name="Sternberg P.W."/>
            <person name="Aroian R.V."/>
        </authorList>
    </citation>
    <scope>NUCLEOTIDE SEQUENCE</scope>
    <source>
        <strain evidence="2">HY135</strain>
    </source>
</reference>
<evidence type="ECO:0000313" key="2">
    <source>
        <dbReference type="Proteomes" id="UP000024635"/>
    </source>
</evidence>
<evidence type="ECO:0000313" key="1">
    <source>
        <dbReference type="EMBL" id="EYC00649.1"/>
    </source>
</evidence>